<dbReference type="PANTHER" id="PTHR11439:SF449">
    <property type="entry name" value="REVERSE TRANSCRIPTASE TY1_COPIA-TYPE DOMAIN-CONTAINING PROTEIN"/>
    <property type="match status" value="1"/>
</dbReference>
<dbReference type="InterPro" id="IPR043502">
    <property type="entry name" value="DNA/RNA_pol_sf"/>
</dbReference>
<dbReference type="InterPro" id="IPR013103">
    <property type="entry name" value="RVT_2"/>
</dbReference>
<feature type="domain" description="Reverse transcriptase Ty1/copia-type" evidence="1">
    <location>
        <begin position="2"/>
        <end position="47"/>
    </location>
</feature>
<proteinExistence type="predicted"/>
<dbReference type="PANTHER" id="PTHR11439">
    <property type="entry name" value="GAG-POL-RELATED RETROTRANSPOSON"/>
    <property type="match status" value="1"/>
</dbReference>
<dbReference type="STRING" id="4097.A0A1S3ZMH1"/>
<dbReference type="PaxDb" id="4097-A0A1S3ZMH1"/>
<dbReference type="CDD" id="cd09272">
    <property type="entry name" value="RNase_HI_RT_Ty1"/>
    <property type="match status" value="1"/>
</dbReference>
<name>A0A1S3ZMH1_TOBAC</name>
<sequence length="312" mass="35116">MTIVRALIEITVNKGWQILQLDVNNAFLHGDLHEEVYMEVPPGLVVERPGLVEGSVVFVVVYVDDVLVTGTHLQEIESLKDFLHNTFKIKDLGRLQLHYFLGLEVQYTDKGVLMSQKKFTMDLLKKFGCIDCPPMTSPLDSSVKLKSVNAKSQGTTFEGCISSLKYLKGDPTLGIFLTNDADYRVKAFYDSYWATCPQSRKSVSGYIVLLGDNPISWKSKKQSTISLSSAEAKYRSTRMVVGELVWLARLLTELIVPLSLPIPIFCDSQAALHIARNPVFHESTKHIEVDCHFVRDQLQEGLIFLHHISTNN</sequence>
<feature type="domain" description="Reverse transcriptase Ty1/copia-type" evidence="1">
    <location>
        <begin position="57"/>
        <end position="139"/>
    </location>
</feature>
<dbReference type="OrthoDB" id="414945at2759"/>
<dbReference type="KEGG" id="nta:107788575"/>
<reference evidence="2" key="1">
    <citation type="submission" date="2025-08" db="UniProtKB">
        <authorList>
            <consortium name="RefSeq"/>
        </authorList>
    </citation>
    <scope>IDENTIFICATION</scope>
</reference>
<dbReference type="AlphaFoldDB" id="A0A1S3ZMH1"/>
<dbReference type="RefSeq" id="XP_016465740.1">
    <property type="nucleotide sequence ID" value="XM_016610254.1"/>
</dbReference>
<dbReference type="OMA" id="NPDYHER"/>
<dbReference type="SUPFAM" id="SSF56672">
    <property type="entry name" value="DNA/RNA polymerases"/>
    <property type="match status" value="1"/>
</dbReference>
<evidence type="ECO:0000259" key="1">
    <source>
        <dbReference type="Pfam" id="PF07727"/>
    </source>
</evidence>
<protein>
    <submittedName>
        <fullName evidence="2">Uncharacterized mitochondrial protein AtMg00810-like</fullName>
    </submittedName>
</protein>
<accession>A0A1S3ZMH1</accession>
<organism evidence="2">
    <name type="scientific">Nicotiana tabacum</name>
    <name type="common">Common tobacco</name>
    <dbReference type="NCBI Taxonomy" id="4097"/>
    <lineage>
        <taxon>Eukaryota</taxon>
        <taxon>Viridiplantae</taxon>
        <taxon>Streptophyta</taxon>
        <taxon>Embryophyta</taxon>
        <taxon>Tracheophyta</taxon>
        <taxon>Spermatophyta</taxon>
        <taxon>Magnoliopsida</taxon>
        <taxon>eudicotyledons</taxon>
        <taxon>Gunneridae</taxon>
        <taxon>Pentapetalae</taxon>
        <taxon>asterids</taxon>
        <taxon>lamiids</taxon>
        <taxon>Solanales</taxon>
        <taxon>Solanaceae</taxon>
        <taxon>Nicotianoideae</taxon>
        <taxon>Nicotianeae</taxon>
        <taxon>Nicotiana</taxon>
    </lineage>
</organism>
<evidence type="ECO:0000313" key="2">
    <source>
        <dbReference type="RefSeq" id="XP_016465740.1"/>
    </source>
</evidence>
<dbReference type="Pfam" id="PF07727">
    <property type="entry name" value="RVT_2"/>
    <property type="match status" value="2"/>
</dbReference>
<gene>
    <name evidence="2" type="primary">LOC107788575</name>
</gene>